<dbReference type="GO" id="GO:0003677">
    <property type="term" value="F:DNA binding"/>
    <property type="evidence" value="ECO:0007669"/>
    <property type="project" value="InterPro"/>
</dbReference>
<gene>
    <name evidence="3" type="ORF">SAMN05421779_10298</name>
</gene>
<feature type="region of interest" description="Disordered" evidence="1">
    <location>
        <begin position="148"/>
        <end position="185"/>
    </location>
</feature>
<evidence type="ECO:0000313" key="3">
    <source>
        <dbReference type="EMBL" id="SIS47014.1"/>
    </source>
</evidence>
<sequence>MGLARLVACALAAHVRDTDTKIDALDHEILRWHRNSADSQRLASIPGIDPLIAIAIAATMGDPSRFKTGRDFAAWLGLVPSQNSTGGKTVLGPITKAGDRYLRSLLVVGATSSLWRRRAEKGTWLAALIARGKFLLLWPTRWHGSLGPSAPRVAPTKNRHQPPPEKREEPIKIMGSGASRPRRGVEQCSTSLLSYCRVLSSDRLRRFSSAAVRAVPSSKAIS</sequence>
<evidence type="ECO:0000256" key="1">
    <source>
        <dbReference type="SAM" id="MobiDB-lite"/>
    </source>
</evidence>
<name>A0A1N7JCM0_9PROT</name>
<dbReference type="InterPro" id="IPR003346">
    <property type="entry name" value="Transposase_20"/>
</dbReference>
<dbReference type="PANTHER" id="PTHR33055">
    <property type="entry name" value="TRANSPOSASE FOR INSERTION SEQUENCE ELEMENT IS1111A"/>
    <property type="match status" value="1"/>
</dbReference>
<dbReference type="InterPro" id="IPR047650">
    <property type="entry name" value="Transpos_IS110"/>
</dbReference>
<reference evidence="3 4" key="1">
    <citation type="submission" date="2017-01" db="EMBL/GenBank/DDBJ databases">
        <authorList>
            <person name="Mah S.A."/>
            <person name="Swanson W.J."/>
            <person name="Moy G.W."/>
            <person name="Vacquier V.D."/>
        </authorList>
    </citation>
    <scope>NUCLEOTIDE SEQUENCE [LARGE SCALE GENOMIC DNA]</scope>
    <source>
        <strain evidence="3 4">DSM 11589</strain>
    </source>
</reference>
<dbReference type="GO" id="GO:0006313">
    <property type="term" value="P:DNA transposition"/>
    <property type="evidence" value="ECO:0007669"/>
    <property type="project" value="InterPro"/>
</dbReference>
<evidence type="ECO:0000313" key="4">
    <source>
        <dbReference type="Proteomes" id="UP000185678"/>
    </source>
</evidence>
<feature type="domain" description="Transposase IS116/IS110/IS902 C-terminal" evidence="2">
    <location>
        <begin position="40"/>
        <end position="118"/>
    </location>
</feature>
<keyword evidence="4" id="KW-1185">Reference proteome</keyword>
<dbReference type="GO" id="GO:0004803">
    <property type="term" value="F:transposase activity"/>
    <property type="evidence" value="ECO:0007669"/>
    <property type="project" value="InterPro"/>
</dbReference>
<dbReference type="Proteomes" id="UP000185678">
    <property type="component" value="Unassembled WGS sequence"/>
</dbReference>
<protein>
    <submittedName>
        <fullName evidence="3">Transposase IS116/IS110/IS902 family protein</fullName>
    </submittedName>
</protein>
<dbReference type="AlphaFoldDB" id="A0A1N7JCM0"/>
<dbReference type="EMBL" id="FTOA01000002">
    <property type="protein sequence ID" value="SIS47014.1"/>
    <property type="molecule type" value="Genomic_DNA"/>
</dbReference>
<feature type="compositionally biased region" description="Basic and acidic residues" evidence="1">
    <location>
        <begin position="162"/>
        <end position="171"/>
    </location>
</feature>
<dbReference type="Pfam" id="PF02371">
    <property type="entry name" value="Transposase_20"/>
    <property type="match status" value="1"/>
</dbReference>
<dbReference type="STRING" id="80876.SAMN05421779_10298"/>
<proteinExistence type="predicted"/>
<organism evidence="3 4">
    <name type="scientific">Insolitispirillum peregrinum</name>
    <dbReference type="NCBI Taxonomy" id="80876"/>
    <lineage>
        <taxon>Bacteria</taxon>
        <taxon>Pseudomonadati</taxon>
        <taxon>Pseudomonadota</taxon>
        <taxon>Alphaproteobacteria</taxon>
        <taxon>Rhodospirillales</taxon>
        <taxon>Novispirillaceae</taxon>
        <taxon>Insolitispirillum</taxon>
    </lineage>
</organism>
<accession>A0A1N7JCM0</accession>
<evidence type="ECO:0000259" key="2">
    <source>
        <dbReference type="Pfam" id="PF02371"/>
    </source>
</evidence>
<dbReference type="PANTHER" id="PTHR33055:SF3">
    <property type="entry name" value="PUTATIVE TRANSPOSASE FOR IS117-RELATED"/>
    <property type="match status" value="1"/>
</dbReference>